<gene>
    <name evidence="1" type="ORF">CLV25_12510</name>
</gene>
<dbReference type="AlphaFoldDB" id="A0A4R2E353"/>
<proteinExistence type="predicted"/>
<dbReference type="EMBL" id="SLWB01000025">
    <property type="protein sequence ID" value="TCN61627.1"/>
    <property type="molecule type" value="Genomic_DNA"/>
</dbReference>
<dbReference type="Proteomes" id="UP000294830">
    <property type="component" value="Unassembled WGS sequence"/>
</dbReference>
<name>A0A4R2E353_9BACT</name>
<sequence>MAVKSMTETLDSLNNFLSEPINDLMEPLNLMHTLKKNFHLQLMLVDFKRHNEELLAKTRSEKSQAVEALNFEWAANQRELERECLKYIALRDRLQLTSSTFSISKQQFVFFYFGLTKNDEVLKGLFEKMI</sequence>
<evidence type="ECO:0000313" key="2">
    <source>
        <dbReference type="Proteomes" id="UP000294830"/>
    </source>
</evidence>
<comment type="caution">
    <text evidence="1">The sequence shown here is derived from an EMBL/GenBank/DDBJ whole genome shotgun (WGS) entry which is preliminary data.</text>
</comment>
<protein>
    <submittedName>
        <fullName evidence="1">Uncharacterized protein</fullName>
    </submittedName>
</protein>
<accession>A0A4R2E353</accession>
<keyword evidence="2" id="KW-1185">Reference proteome</keyword>
<organism evidence="1 2">
    <name type="scientific">Acetobacteroides hydrogenigenes</name>
    <dbReference type="NCBI Taxonomy" id="979970"/>
    <lineage>
        <taxon>Bacteria</taxon>
        <taxon>Pseudomonadati</taxon>
        <taxon>Bacteroidota</taxon>
        <taxon>Bacteroidia</taxon>
        <taxon>Bacteroidales</taxon>
        <taxon>Rikenellaceae</taxon>
        <taxon>Acetobacteroides</taxon>
    </lineage>
</organism>
<evidence type="ECO:0000313" key="1">
    <source>
        <dbReference type="EMBL" id="TCN61627.1"/>
    </source>
</evidence>
<reference evidence="1 2" key="1">
    <citation type="submission" date="2019-03" db="EMBL/GenBank/DDBJ databases">
        <title>Genomic Encyclopedia of Archaeal and Bacterial Type Strains, Phase II (KMG-II): from individual species to whole genera.</title>
        <authorList>
            <person name="Goeker M."/>
        </authorList>
    </citation>
    <scope>NUCLEOTIDE SEQUENCE [LARGE SCALE GENOMIC DNA]</scope>
    <source>
        <strain evidence="1 2">RL-C</strain>
    </source>
</reference>